<dbReference type="InterPro" id="IPR011047">
    <property type="entry name" value="Quinoprotein_ADH-like_sf"/>
</dbReference>
<feature type="compositionally biased region" description="Gly residues" evidence="1">
    <location>
        <begin position="72"/>
        <end position="84"/>
    </location>
</feature>
<feature type="region of interest" description="Disordered" evidence="1">
    <location>
        <begin position="67"/>
        <end position="102"/>
    </location>
</feature>
<feature type="domain" description="Pyrrolo-quinoline quinone repeat" evidence="2">
    <location>
        <begin position="297"/>
        <end position="408"/>
    </location>
</feature>
<reference evidence="3 4" key="1">
    <citation type="journal article" date="2016" name="Arch. Microbiol.">
        <title>Streptomyces zhihengii sp. nov., isolated from rhizospheric soil of Psammosilene tunicoides.</title>
        <authorList>
            <person name="Huang M.J."/>
            <person name="Fei J.J."/>
            <person name="Salam N."/>
            <person name="Kim C.J."/>
            <person name="Hozzein W.N."/>
            <person name="Xiao M."/>
            <person name="Huang H.Q."/>
            <person name="Li W.J."/>
        </authorList>
    </citation>
    <scope>NUCLEOTIDE SEQUENCE [LARGE SCALE GENOMIC DNA]</scope>
    <source>
        <strain evidence="3 4">YIM T102</strain>
    </source>
</reference>
<dbReference type="Gene3D" id="2.40.128.630">
    <property type="match status" value="1"/>
</dbReference>
<keyword evidence="4" id="KW-1185">Reference proteome</keyword>
<dbReference type="SMART" id="SM00564">
    <property type="entry name" value="PQQ"/>
    <property type="match status" value="5"/>
</dbReference>
<feature type="region of interest" description="Disordered" evidence="1">
    <location>
        <begin position="1"/>
        <end position="35"/>
    </location>
</feature>
<dbReference type="PANTHER" id="PTHR34512:SF30">
    <property type="entry name" value="OUTER MEMBRANE PROTEIN ASSEMBLY FACTOR BAMB"/>
    <property type="match status" value="1"/>
</dbReference>
<feature type="domain" description="Pyrrolo-quinoline quinone repeat" evidence="2">
    <location>
        <begin position="164"/>
        <end position="288"/>
    </location>
</feature>
<sequence>MVGCPRHGPPVGRSGHGVGRRTVKTQRVGGAAAGDVRGAAVARRRLLGMAGAGLFLATAALTGCTPETEVDTGGGAEGGKGGGSPEPDGDTFTTPPPGTAPRPLWQAEAAAGALGSLDTLAIAGDVVLVSGDPLVGRDLATGKERWSRPDTAVPGARMILGGGRLHLASARYDGDVVALDPATGDEVWRSRLGGRYNQPRPVGADAERVYVIAGVREKDHSSSKNVIAAIDVRTGKVAWSERRDAGTEEHGIHSTVSGRRLVYTDQRENVTVRDTVTGRQLWTKKLSRSNFDRLIVHDGLVIVSDGRTLRAFALETGAERWSLATDEFSTYNGPAVLDGVLFVSDSARSLWAVDPVSGKRLWRNEDLLDSAYPVQFAKAGNTLYGATRFDKDGGVHAYDARTGKLRWTFNDGSGSVEQWYVVSAGRRLAALHARKLSALPAV</sequence>
<gene>
    <name evidence="3" type="ORF">JE024_20970</name>
</gene>
<dbReference type="Proteomes" id="UP000664109">
    <property type="component" value="Unassembled WGS sequence"/>
</dbReference>
<dbReference type="Pfam" id="PF13360">
    <property type="entry name" value="PQQ_2"/>
    <property type="match status" value="2"/>
</dbReference>
<accession>A0ABS2UUH8</accession>
<dbReference type="Gene3D" id="2.130.10.10">
    <property type="entry name" value="YVTN repeat-like/Quinoprotein amine dehydrogenase"/>
    <property type="match status" value="1"/>
</dbReference>
<dbReference type="SUPFAM" id="SSF50998">
    <property type="entry name" value="Quinoprotein alcohol dehydrogenase-like"/>
    <property type="match status" value="1"/>
</dbReference>
<protein>
    <submittedName>
        <fullName evidence="3">PQQ-binding-like beta-propeller repeat protein</fullName>
    </submittedName>
</protein>
<dbReference type="PANTHER" id="PTHR34512">
    <property type="entry name" value="CELL SURFACE PROTEIN"/>
    <property type="match status" value="1"/>
</dbReference>
<dbReference type="InterPro" id="IPR018391">
    <property type="entry name" value="PQQ_b-propeller_rpt"/>
</dbReference>
<evidence type="ECO:0000259" key="2">
    <source>
        <dbReference type="Pfam" id="PF13360"/>
    </source>
</evidence>
<dbReference type="EMBL" id="JAFEJA010000001">
    <property type="protein sequence ID" value="MBM9621167.1"/>
    <property type="molecule type" value="Genomic_DNA"/>
</dbReference>
<name>A0ABS2UUH8_9ACTN</name>
<organism evidence="3 4">
    <name type="scientific">Streptomyces zhihengii</name>
    <dbReference type="NCBI Taxonomy" id="1818004"/>
    <lineage>
        <taxon>Bacteria</taxon>
        <taxon>Bacillati</taxon>
        <taxon>Actinomycetota</taxon>
        <taxon>Actinomycetes</taxon>
        <taxon>Kitasatosporales</taxon>
        <taxon>Streptomycetaceae</taxon>
        <taxon>Streptomyces</taxon>
    </lineage>
</organism>
<proteinExistence type="predicted"/>
<evidence type="ECO:0000256" key="1">
    <source>
        <dbReference type="SAM" id="MobiDB-lite"/>
    </source>
</evidence>
<dbReference type="InterPro" id="IPR015943">
    <property type="entry name" value="WD40/YVTN_repeat-like_dom_sf"/>
</dbReference>
<dbReference type="InterPro" id="IPR002372">
    <property type="entry name" value="PQQ_rpt_dom"/>
</dbReference>
<evidence type="ECO:0000313" key="3">
    <source>
        <dbReference type="EMBL" id="MBM9621167.1"/>
    </source>
</evidence>
<comment type="caution">
    <text evidence="3">The sequence shown here is derived from an EMBL/GenBank/DDBJ whole genome shotgun (WGS) entry which is preliminary data.</text>
</comment>
<evidence type="ECO:0000313" key="4">
    <source>
        <dbReference type="Proteomes" id="UP000664109"/>
    </source>
</evidence>